<sequence length="216" mass="23800">MTVYDICAERGIMSDSQSNLEKKRKIIVSNFIAGELHWIEPCRTGAVYRLEQMLALPASPSIQKRSPLRHYMLSILHSVKAPTYGRTAATAPTNVGVVASARKKGTRSRIGKPRGATGLSTWAANSQRQPEPNTFAELPGSPGWSLLRAGGHCQFGAVRRIASDPRFTCKLSEPQKALPRLKEGILLPTEYPVLTDDLQIGEVSLWPVVERNQSLR</sequence>
<dbReference type="AlphaFoldDB" id="B6HT50"/>
<proteinExistence type="predicted"/>
<evidence type="ECO:0000313" key="2">
    <source>
        <dbReference type="Proteomes" id="UP000000724"/>
    </source>
</evidence>
<reference evidence="1 2" key="1">
    <citation type="journal article" date="2008" name="Nat. Biotechnol.">
        <title>Genome sequencing and analysis of the filamentous fungus Penicillium chrysogenum.</title>
        <authorList>
            <person name="van den Berg M.A."/>
            <person name="Albang R."/>
            <person name="Albermann K."/>
            <person name="Badger J.H."/>
            <person name="Daran J.-M."/>
            <person name="Driessen A.J.M."/>
            <person name="Garcia-Estrada C."/>
            <person name="Fedorova N.D."/>
            <person name="Harris D.M."/>
            <person name="Heijne W.H.M."/>
            <person name="Joardar V.S."/>
            <person name="Kiel J.A.K.W."/>
            <person name="Kovalchuk A."/>
            <person name="Martin J.F."/>
            <person name="Nierman W.C."/>
            <person name="Nijland J.G."/>
            <person name="Pronk J.T."/>
            <person name="Roubos J.A."/>
            <person name="van der Klei I.J."/>
            <person name="van Peij N.N.M.E."/>
            <person name="Veenhuis M."/>
            <person name="von Doehren H."/>
            <person name="Wagner C."/>
            <person name="Wortman J.R."/>
            <person name="Bovenberg R.A.L."/>
        </authorList>
    </citation>
    <scope>NUCLEOTIDE SEQUENCE [LARGE SCALE GENOMIC DNA]</scope>
    <source>
        <strain evidence="2">ATCC 28089 / DSM 1075 / NRRL 1951 / Wisconsin 54-1255</strain>
    </source>
</reference>
<name>B6HT50_PENRW</name>
<keyword evidence="2" id="KW-1185">Reference proteome</keyword>
<dbReference type="HOGENOM" id="CLU_1277984_0_0_1"/>
<evidence type="ECO:0000313" key="1">
    <source>
        <dbReference type="EMBL" id="CAP98179.1"/>
    </source>
</evidence>
<gene>
    <name evidence="1" type="ORF">Pc22g08910</name>
    <name evidence="1" type="ORF">PCH_Pc22g08910</name>
</gene>
<dbReference type="Proteomes" id="UP000000724">
    <property type="component" value="Contig Pc00c22"/>
</dbReference>
<protein>
    <submittedName>
        <fullName evidence="1">Uncharacterized protein</fullName>
    </submittedName>
</protein>
<accession>B6HT50</accession>
<dbReference type="VEuPathDB" id="FungiDB:PCH_Pc22g08910"/>
<dbReference type="EMBL" id="AM920437">
    <property type="protein sequence ID" value="CAP98179.1"/>
    <property type="molecule type" value="Genomic_DNA"/>
</dbReference>
<organism evidence="1 2">
    <name type="scientific">Penicillium rubens (strain ATCC 28089 / DSM 1075 / NRRL 1951 / Wisconsin 54-1255)</name>
    <name type="common">Penicillium chrysogenum</name>
    <dbReference type="NCBI Taxonomy" id="500485"/>
    <lineage>
        <taxon>Eukaryota</taxon>
        <taxon>Fungi</taxon>
        <taxon>Dikarya</taxon>
        <taxon>Ascomycota</taxon>
        <taxon>Pezizomycotina</taxon>
        <taxon>Eurotiomycetes</taxon>
        <taxon>Eurotiomycetidae</taxon>
        <taxon>Eurotiales</taxon>
        <taxon>Aspergillaceae</taxon>
        <taxon>Penicillium</taxon>
        <taxon>Penicillium chrysogenum species complex</taxon>
    </lineage>
</organism>